<accession>A0A2H5F281</accession>
<evidence type="ECO:0000313" key="4">
    <source>
        <dbReference type="Proteomes" id="UP000234530"/>
    </source>
</evidence>
<dbReference type="OrthoDB" id="7870250at2"/>
<protein>
    <submittedName>
        <fullName evidence="3">Uncharacterized protein</fullName>
    </submittedName>
</protein>
<evidence type="ECO:0000256" key="1">
    <source>
        <dbReference type="SAM" id="Coils"/>
    </source>
</evidence>
<evidence type="ECO:0000313" key="3">
    <source>
        <dbReference type="EMBL" id="AUH65668.1"/>
    </source>
</evidence>
<dbReference type="AlphaFoldDB" id="A0A2H5F281"/>
<dbReference type="EMBL" id="CP025430">
    <property type="protein sequence ID" value="AUH65668.1"/>
    <property type="molecule type" value="Genomic_DNA"/>
</dbReference>
<sequence length="115" mass="13311">MNRTEFITVTAIILFTAFVLGWFASWLIHRLTRPTRADMGELDKMAQQLHEAEEQRDAAIARLEEREAELRSTLAGTEAELRAAMDGLRESRSEIEELREYIELKLARNRANPPR</sequence>
<reference evidence="3 4" key="1">
    <citation type="journal article" date="2013" name="Antonie Van Leeuwenhoek">
        <title>Paracoccus zhejiangensis sp. nov., isolated from activated sludge in wastewater-treatment system.</title>
        <authorList>
            <person name="Wu Z.G."/>
            <person name="Zhang D.F."/>
            <person name="Liu Y.L."/>
            <person name="Wang F."/>
            <person name="Jiang X."/>
            <person name="Li C."/>
            <person name="Li S.P."/>
            <person name="Hong Q."/>
            <person name="Li W.J."/>
        </authorList>
    </citation>
    <scope>NUCLEOTIDE SEQUENCE [LARGE SCALE GENOMIC DNA]</scope>
    <source>
        <strain evidence="3 4">J6</strain>
    </source>
</reference>
<dbReference type="RefSeq" id="WP_101753641.1">
    <property type="nucleotide sequence ID" value="NZ_CP025430.1"/>
</dbReference>
<evidence type="ECO:0000256" key="2">
    <source>
        <dbReference type="SAM" id="Phobius"/>
    </source>
</evidence>
<name>A0A2H5F281_9RHOB</name>
<keyword evidence="4" id="KW-1185">Reference proteome</keyword>
<organism evidence="3 4">
    <name type="scientific">Paracoccus zhejiangensis</name>
    <dbReference type="NCBI Taxonomy" id="1077935"/>
    <lineage>
        <taxon>Bacteria</taxon>
        <taxon>Pseudomonadati</taxon>
        <taxon>Pseudomonadota</taxon>
        <taxon>Alphaproteobacteria</taxon>
        <taxon>Rhodobacterales</taxon>
        <taxon>Paracoccaceae</taxon>
        <taxon>Paracoccus</taxon>
    </lineage>
</organism>
<keyword evidence="2" id="KW-0472">Membrane</keyword>
<keyword evidence="1" id="KW-0175">Coiled coil</keyword>
<dbReference type="Proteomes" id="UP000234530">
    <property type="component" value="Chromosome"/>
</dbReference>
<keyword evidence="2" id="KW-1133">Transmembrane helix</keyword>
<feature type="coiled-coil region" evidence="1">
    <location>
        <begin position="42"/>
        <end position="80"/>
    </location>
</feature>
<keyword evidence="2" id="KW-0812">Transmembrane</keyword>
<gene>
    <name evidence="3" type="ORF">CX676_17175</name>
</gene>
<proteinExistence type="predicted"/>
<dbReference type="KEGG" id="pzh:CX676_17175"/>
<feature type="transmembrane region" description="Helical" evidence="2">
    <location>
        <begin position="6"/>
        <end position="28"/>
    </location>
</feature>